<dbReference type="Gene3D" id="1.10.1380.10">
    <property type="entry name" value="Neutral endopeptidase , domain2"/>
    <property type="match status" value="1"/>
</dbReference>
<evidence type="ECO:0000256" key="1">
    <source>
        <dbReference type="ARBA" id="ARBA00001947"/>
    </source>
</evidence>
<evidence type="ECO:0000313" key="10">
    <source>
        <dbReference type="EMBL" id="GAA1956422.1"/>
    </source>
</evidence>
<evidence type="ECO:0000256" key="5">
    <source>
        <dbReference type="ARBA" id="ARBA00022801"/>
    </source>
</evidence>
<dbReference type="PROSITE" id="PS51885">
    <property type="entry name" value="NEPRILYSIN"/>
    <property type="match status" value="1"/>
</dbReference>
<protein>
    <submittedName>
        <fullName evidence="10">M13 family metallopeptidase</fullName>
    </submittedName>
</protein>
<evidence type="ECO:0000256" key="6">
    <source>
        <dbReference type="ARBA" id="ARBA00022833"/>
    </source>
</evidence>
<keyword evidence="6" id="KW-0862">Zinc</keyword>
<keyword evidence="11" id="KW-1185">Reference proteome</keyword>
<feature type="domain" description="Peptidase M13 C-terminal" evidence="8">
    <location>
        <begin position="447"/>
        <end position="651"/>
    </location>
</feature>
<dbReference type="InterPro" id="IPR024079">
    <property type="entry name" value="MetalloPept_cat_dom_sf"/>
</dbReference>
<dbReference type="PRINTS" id="PR00786">
    <property type="entry name" value="NEPRILYSIN"/>
</dbReference>
<dbReference type="SUPFAM" id="SSF55486">
    <property type="entry name" value="Metalloproteases ('zincins'), catalytic domain"/>
    <property type="match status" value="1"/>
</dbReference>
<dbReference type="RefSeq" id="WP_344093618.1">
    <property type="nucleotide sequence ID" value="NZ_BAAAOG010000002.1"/>
</dbReference>
<dbReference type="InterPro" id="IPR008753">
    <property type="entry name" value="Peptidase_M13_N"/>
</dbReference>
<feature type="domain" description="Peptidase M13 N-terminal" evidence="9">
    <location>
        <begin position="20"/>
        <end position="395"/>
    </location>
</feature>
<dbReference type="Gene3D" id="3.40.390.10">
    <property type="entry name" value="Collagenase (Catalytic Domain)"/>
    <property type="match status" value="1"/>
</dbReference>
<dbReference type="InterPro" id="IPR000718">
    <property type="entry name" value="Peptidase_M13"/>
</dbReference>
<dbReference type="PANTHER" id="PTHR11733:SF167">
    <property type="entry name" value="FI17812P1-RELATED"/>
    <property type="match status" value="1"/>
</dbReference>
<dbReference type="InterPro" id="IPR042089">
    <property type="entry name" value="Peptidase_M13_dom_2"/>
</dbReference>
<dbReference type="Pfam" id="PF01431">
    <property type="entry name" value="Peptidase_M13"/>
    <property type="match status" value="1"/>
</dbReference>
<reference evidence="10 11" key="1">
    <citation type="journal article" date="2019" name="Int. J. Syst. Evol. Microbiol.">
        <title>The Global Catalogue of Microorganisms (GCM) 10K type strain sequencing project: providing services to taxonomists for standard genome sequencing and annotation.</title>
        <authorList>
            <consortium name="The Broad Institute Genomics Platform"/>
            <consortium name="The Broad Institute Genome Sequencing Center for Infectious Disease"/>
            <person name="Wu L."/>
            <person name="Ma J."/>
        </authorList>
    </citation>
    <scope>NUCLEOTIDE SEQUENCE [LARGE SCALE GENOMIC DNA]</scope>
    <source>
        <strain evidence="10 11">JCM 14901</strain>
    </source>
</reference>
<dbReference type="Pfam" id="PF05649">
    <property type="entry name" value="Peptidase_M13_N"/>
    <property type="match status" value="1"/>
</dbReference>
<comment type="caution">
    <text evidence="10">The sequence shown here is derived from an EMBL/GenBank/DDBJ whole genome shotgun (WGS) entry which is preliminary data.</text>
</comment>
<dbReference type="EMBL" id="BAAAOG010000002">
    <property type="protein sequence ID" value="GAA1956422.1"/>
    <property type="molecule type" value="Genomic_DNA"/>
</dbReference>
<evidence type="ECO:0000313" key="11">
    <source>
        <dbReference type="Proteomes" id="UP001499933"/>
    </source>
</evidence>
<evidence type="ECO:0000256" key="3">
    <source>
        <dbReference type="ARBA" id="ARBA00022670"/>
    </source>
</evidence>
<dbReference type="Proteomes" id="UP001499933">
    <property type="component" value="Unassembled WGS sequence"/>
</dbReference>
<dbReference type="InterPro" id="IPR018497">
    <property type="entry name" value="Peptidase_M13_C"/>
</dbReference>
<evidence type="ECO:0000256" key="7">
    <source>
        <dbReference type="ARBA" id="ARBA00023049"/>
    </source>
</evidence>
<dbReference type="CDD" id="cd08662">
    <property type="entry name" value="M13"/>
    <property type="match status" value="1"/>
</dbReference>
<organism evidence="10 11">
    <name type="scientific">Microbacterium deminutum</name>
    <dbReference type="NCBI Taxonomy" id="344164"/>
    <lineage>
        <taxon>Bacteria</taxon>
        <taxon>Bacillati</taxon>
        <taxon>Actinomycetota</taxon>
        <taxon>Actinomycetes</taxon>
        <taxon>Micrococcales</taxon>
        <taxon>Microbacteriaceae</taxon>
        <taxon>Microbacterium</taxon>
    </lineage>
</organism>
<evidence type="ECO:0000256" key="2">
    <source>
        <dbReference type="ARBA" id="ARBA00007357"/>
    </source>
</evidence>
<comment type="cofactor">
    <cofactor evidence="1">
        <name>Zn(2+)</name>
        <dbReference type="ChEBI" id="CHEBI:29105"/>
    </cofactor>
</comment>
<name>A0ABN2QQ52_9MICO</name>
<keyword evidence="3" id="KW-0645">Protease</keyword>
<evidence type="ECO:0000256" key="4">
    <source>
        <dbReference type="ARBA" id="ARBA00022723"/>
    </source>
</evidence>
<comment type="similarity">
    <text evidence="2">Belongs to the peptidase M13 family.</text>
</comment>
<sequence>MTDAPRSGLALDELSAEIRPQDDLFRHVNGAWIERTDIPDDKARWGSFHLIAEQAEKDVRAIVEETQDAEAGTEARKIGDLYTSFMDTGHIASLGGSPLVSQLDRVDAIDGIPSFLRTVGELERDGVAGLVHLYIEPDPGNPQRYVPFFIQGGLSLPDESYYRLENFQDTRIAFRNHVEKMLELAGVADAAVAADHIVALETELAAVHWDNVKSRDAVATYNLKTWDELQALIGVDLDPWLEGIAPTHPDAFADVNVYQPSFVEGLGTLLTEERLDEWKAWLRFSVIHASAPFLSDEFVDENFGFYGTQLTGVPVNRERWKRGVGLAEAAMGEAIGRVYVERHFPPAAKVAMDELVGNLIEAYRQSIGELEWMSPETRQRALAKLDAFTPKIGYPVKWKDYSTLEIDAADLVGNVRRAHIHEHDRQLDKIGQPIDRDEWYMTPQTVNAYYNPLMNEIVFPAAILQYPFFDAERDAAANYGGIGAVIGHEIGHGFDDQGSRFDGDGSLRDWWTDDDRTAFEERTSNLIAQYSELTPLGLEGDHKVNGALTIGENIGDLGGLGIALKAYALHLNGTEEVEIDGFTGIQRLLLSWAQIWQQKGRDAETIRLLTIDPHSPNEFRCNQIVRNIGAFYDAFDVSESDALWLDADKRVTIW</sequence>
<keyword evidence="7" id="KW-0482">Metalloprotease</keyword>
<proteinExistence type="inferred from homology"/>
<accession>A0ABN2QQ52</accession>
<gene>
    <name evidence="10" type="ORF">GCM10009776_18210</name>
</gene>
<keyword evidence="4" id="KW-0479">Metal-binding</keyword>
<dbReference type="PANTHER" id="PTHR11733">
    <property type="entry name" value="ZINC METALLOPROTEASE FAMILY M13 NEPRILYSIN-RELATED"/>
    <property type="match status" value="1"/>
</dbReference>
<keyword evidence="5" id="KW-0378">Hydrolase</keyword>
<evidence type="ECO:0000259" key="9">
    <source>
        <dbReference type="Pfam" id="PF05649"/>
    </source>
</evidence>
<evidence type="ECO:0000259" key="8">
    <source>
        <dbReference type="Pfam" id="PF01431"/>
    </source>
</evidence>